<gene>
    <name evidence="2" type="ORF">PROH_20200</name>
</gene>
<dbReference type="eggNOG" id="COG0451">
    <property type="taxonomic scope" value="Bacteria"/>
</dbReference>
<evidence type="ECO:0000313" key="2">
    <source>
        <dbReference type="EMBL" id="KKI98061.1"/>
    </source>
</evidence>
<dbReference type="InterPro" id="IPR001509">
    <property type="entry name" value="Epimerase_deHydtase"/>
</dbReference>
<dbReference type="InterPro" id="IPR036291">
    <property type="entry name" value="NAD(P)-bd_dom_sf"/>
</dbReference>
<dbReference type="PANTHER" id="PTHR48079">
    <property type="entry name" value="PROTEIN YEEZ"/>
    <property type="match status" value="1"/>
</dbReference>
<dbReference type="RefSeq" id="WP_044076972.1">
    <property type="nucleotide sequence ID" value="NZ_KB235939.1"/>
</dbReference>
<reference evidence="2" key="1">
    <citation type="submission" date="2012-04" db="EMBL/GenBank/DDBJ databases">
        <authorList>
            <person name="Borisov I.G."/>
            <person name="Ivanikova N.V."/>
            <person name="Pinevich A.V."/>
        </authorList>
    </citation>
    <scope>NUCLEOTIDE SEQUENCE [LARGE SCALE GENOMIC DNA]</scope>
    <source>
        <strain evidence="2">CALU 1027</strain>
    </source>
</reference>
<dbReference type="EMBL" id="AJTX02000010">
    <property type="protein sequence ID" value="KKI98061.1"/>
    <property type="molecule type" value="Genomic_DNA"/>
</dbReference>
<evidence type="ECO:0000259" key="1">
    <source>
        <dbReference type="Pfam" id="PF01370"/>
    </source>
</evidence>
<dbReference type="STRING" id="317619.GCA_000332315_02922"/>
<dbReference type="OrthoDB" id="9779902at2"/>
<feature type="domain" description="NAD-dependent epimerase/dehydratase" evidence="1">
    <location>
        <begin position="9"/>
        <end position="236"/>
    </location>
</feature>
<proteinExistence type="predicted"/>
<dbReference type="InterPro" id="IPR051783">
    <property type="entry name" value="NAD(P)-dependent_oxidoreduct"/>
</dbReference>
<accession>A0A0M2PUL5</accession>
<dbReference type="Proteomes" id="UP000034681">
    <property type="component" value="Unassembled WGS sequence"/>
</dbReference>
<dbReference type="GO" id="GO:0005737">
    <property type="term" value="C:cytoplasm"/>
    <property type="evidence" value="ECO:0007669"/>
    <property type="project" value="TreeGrafter"/>
</dbReference>
<dbReference type="AlphaFoldDB" id="A0A0M2PUL5"/>
<keyword evidence="3" id="KW-1185">Reference proteome</keyword>
<name>A0A0M2PUL5_PROHO</name>
<sequence>MSSSTPLTVLVTGASGFLGQYVVAAALRQGYRVRAVVRPASNLAKISWGNHPQLEPVRLDLRSSRGLAEALQGVAGVIHLAAVKGGDFYDRFAGTVIATENLLTAMAQTQVSRLVAISTFSVYGYQQIRPGSRLTEDSPLERNPLDRDYYAQTKLIQEDLIRQYEAQRQSAVTILRPGMIYGRECLWHALLGAELSETHWLKVGGGAVLPMIYVENCAEAIVLAVEAQDSIGQTVNLVDDACPTQNQYIQGLLRHDPTPPKLTPVPWWLVRGIGGLAWWVNQRLLGGQARLPSILVPAQLEARFRSLRFPNDRAKSLLHWTPRYSLESALDRSYSDYDLLS</sequence>
<protein>
    <submittedName>
        <fullName evidence="2">Epimerase</fullName>
    </submittedName>
</protein>
<dbReference type="PANTHER" id="PTHR48079:SF6">
    <property type="entry name" value="NAD(P)-BINDING DOMAIN-CONTAINING PROTEIN-RELATED"/>
    <property type="match status" value="1"/>
</dbReference>
<organism evidence="2 3">
    <name type="scientific">Prochlorothrix hollandica PCC 9006 = CALU 1027</name>
    <dbReference type="NCBI Taxonomy" id="317619"/>
    <lineage>
        <taxon>Bacteria</taxon>
        <taxon>Bacillati</taxon>
        <taxon>Cyanobacteriota</taxon>
        <taxon>Cyanophyceae</taxon>
        <taxon>Prochlorotrichales</taxon>
        <taxon>Prochlorotrichaceae</taxon>
        <taxon>Prochlorothrix</taxon>
    </lineage>
</organism>
<comment type="caution">
    <text evidence="2">The sequence shown here is derived from an EMBL/GenBank/DDBJ whole genome shotgun (WGS) entry which is preliminary data.</text>
</comment>
<dbReference type="GO" id="GO:0004029">
    <property type="term" value="F:aldehyde dehydrogenase (NAD+) activity"/>
    <property type="evidence" value="ECO:0007669"/>
    <property type="project" value="TreeGrafter"/>
</dbReference>
<dbReference type="Pfam" id="PF01370">
    <property type="entry name" value="Epimerase"/>
    <property type="match status" value="1"/>
</dbReference>
<dbReference type="SUPFAM" id="SSF51735">
    <property type="entry name" value="NAD(P)-binding Rossmann-fold domains"/>
    <property type="match status" value="1"/>
</dbReference>
<dbReference type="Gene3D" id="3.40.50.720">
    <property type="entry name" value="NAD(P)-binding Rossmann-like Domain"/>
    <property type="match status" value="1"/>
</dbReference>
<evidence type="ECO:0000313" key="3">
    <source>
        <dbReference type="Proteomes" id="UP000034681"/>
    </source>
</evidence>